<dbReference type="STRING" id="1123380.SAMN02745199_1169"/>
<evidence type="ECO:0000256" key="6">
    <source>
        <dbReference type="ARBA" id="ARBA00023136"/>
    </source>
</evidence>
<comment type="similarity">
    <text evidence="2">Belongs to the CPA3 antiporters (TC 2.A.63) subunit D family.</text>
</comment>
<protein>
    <submittedName>
        <fullName evidence="10">Multisubunit sodium/proton antiporter, MrpD subunit</fullName>
    </submittedName>
</protein>
<dbReference type="Proteomes" id="UP000242592">
    <property type="component" value="Unassembled WGS sequence"/>
</dbReference>
<keyword evidence="4 7" id="KW-0812">Transmembrane</keyword>
<evidence type="ECO:0000313" key="10">
    <source>
        <dbReference type="EMBL" id="SHH45739.1"/>
    </source>
</evidence>
<accession>A0A1M5T4R6</accession>
<evidence type="ECO:0000256" key="1">
    <source>
        <dbReference type="ARBA" id="ARBA00004651"/>
    </source>
</evidence>
<evidence type="ECO:0000313" key="11">
    <source>
        <dbReference type="Proteomes" id="UP000242592"/>
    </source>
</evidence>
<evidence type="ECO:0000256" key="4">
    <source>
        <dbReference type="ARBA" id="ARBA00022692"/>
    </source>
</evidence>
<feature type="transmembrane region" description="Helical" evidence="8">
    <location>
        <begin position="260"/>
        <end position="282"/>
    </location>
</feature>
<comment type="subcellular location">
    <subcellularLocation>
        <location evidence="1">Cell membrane</location>
        <topology evidence="1">Multi-pass membrane protein</topology>
    </subcellularLocation>
    <subcellularLocation>
        <location evidence="7">Membrane</location>
        <topology evidence="7">Multi-pass membrane protein</topology>
    </subcellularLocation>
</comment>
<feature type="transmembrane region" description="Helical" evidence="8">
    <location>
        <begin position="139"/>
        <end position="159"/>
    </location>
</feature>
<feature type="transmembrane region" description="Helical" evidence="8">
    <location>
        <begin position="368"/>
        <end position="394"/>
    </location>
</feature>
<feature type="transmembrane region" description="Helical" evidence="8">
    <location>
        <begin position="26"/>
        <end position="47"/>
    </location>
</feature>
<sequence length="432" mass="49374">MNFVIYSIFQVVIVSFFYILKKTKYLPLFISLTSIYLLFQKFDIYLIGYKGVHIVSDSVSFYFILANIICTVIVSIQLTRFHNLNTNFFVSLTHIILNFLFISNDLFNIYVLLETLTLLIVLLILSGEKFEYKLTGLKYIFASTVAMNIYLIGVGIHYYKTGTFDIQNLSGISELLMKSALISKAGIFLFGLWLPEVYSDSEVEVSALLSSVYTQSVLFPLIRIGIGKDFYFLGIITFFFGAIFALLSKDLKKLLAYSSMSQLGLMLLNPVIAPLYVLIHGVSKSILFLSTRYIERNLDKERTFSIFLFLAVFISFFSQSGISFTLGGYLKEQIISSKMLSVIFSFVTSLYAGKVFSRNIYYSKDHFLLFLFSLILIYPFFVDFISLFVVLTGMFVGKVVFSKVNIEFRFSTEIILTFMIFSISIFSLFGVI</sequence>
<dbReference type="InterPro" id="IPR001750">
    <property type="entry name" value="ND/Mrp_TM"/>
</dbReference>
<evidence type="ECO:0000256" key="8">
    <source>
        <dbReference type="SAM" id="Phobius"/>
    </source>
</evidence>
<reference evidence="11" key="1">
    <citation type="submission" date="2016-11" db="EMBL/GenBank/DDBJ databases">
        <authorList>
            <person name="Varghese N."/>
            <person name="Submissions S."/>
        </authorList>
    </citation>
    <scope>NUCLEOTIDE SEQUENCE [LARGE SCALE GENOMIC DNA]</scope>
    <source>
        <strain evidence="11">DSM 15807</strain>
    </source>
</reference>
<keyword evidence="3" id="KW-1003">Cell membrane</keyword>
<dbReference type="InterPro" id="IPR050586">
    <property type="entry name" value="CPA3_Na-H_Antiporter_D"/>
</dbReference>
<dbReference type="GO" id="GO:0005886">
    <property type="term" value="C:plasma membrane"/>
    <property type="evidence" value="ECO:0007669"/>
    <property type="project" value="UniProtKB-SubCell"/>
</dbReference>
<evidence type="ECO:0000256" key="3">
    <source>
        <dbReference type="ARBA" id="ARBA00022475"/>
    </source>
</evidence>
<evidence type="ECO:0000256" key="7">
    <source>
        <dbReference type="RuleBase" id="RU000320"/>
    </source>
</evidence>
<keyword evidence="6 8" id="KW-0472">Membrane</keyword>
<dbReference type="PANTHER" id="PTHR42703:SF1">
    <property type="entry name" value="NA(+)_H(+) ANTIPORTER SUBUNIT D1"/>
    <property type="match status" value="1"/>
</dbReference>
<feature type="domain" description="NADH:quinone oxidoreductase/Mrp antiporter transmembrane" evidence="9">
    <location>
        <begin position="103"/>
        <end position="345"/>
    </location>
</feature>
<feature type="transmembrane region" description="Helical" evidence="8">
    <location>
        <begin position="109"/>
        <end position="127"/>
    </location>
</feature>
<feature type="transmembrane region" description="Helical" evidence="8">
    <location>
        <begin position="334"/>
        <end position="356"/>
    </location>
</feature>
<dbReference type="AlphaFoldDB" id="A0A1M5T4R6"/>
<dbReference type="EMBL" id="FQXN01000004">
    <property type="protein sequence ID" value="SHH45739.1"/>
    <property type="molecule type" value="Genomic_DNA"/>
</dbReference>
<keyword evidence="5 8" id="KW-1133">Transmembrane helix</keyword>
<dbReference type="PANTHER" id="PTHR42703">
    <property type="entry name" value="NADH DEHYDROGENASE"/>
    <property type="match status" value="1"/>
</dbReference>
<gene>
    <name evidence="10" type="ORF">SAMN02745199_1169</name>
</gene>
<feature type="transmembrane region" description="Helical" evidence="8">
    <location>
        <begin position="59"/>
        <end position="78"/>
    </location>
</feature>
<evidence type="ECO:0000259" key="9">
    <source>
        <dbReference type="Pfam" id="PF00361"/>
    </source>
</evidence>
<proteinExistence type="inferred from homology"/>
<feature type="transmembrane region" description="Helical" evidence="8">
    <location>
        <begin position="230"/>
        <end position="248"/>
    </location>
</feature>
<evidence type="ECO:0000256" key="5">
    <source>
        <dbReference type="ARBA" id="ARBA00022989"/>
    </source>
</evidence>
<feature type="transmembrane region" description="Helical" evidence="8">
    <location>
        <begin position="303"/>
        <end position="322"/>
    </location>
</feature>
<evidence type="ECO:0000256" key="2">
    <source>
        <dbReference type="ARBA" id="ARBA00005346"/>
    </source>
</evidence>
<name>A0A1M5T4R6_9BACT</name>
<feature type="transmembrane region" description="Helical" evidence="8">
    <location>
        <begin position="414"/>
        <end position="431"/>
    </location>
</feature>
<organism evidence="10 11">
    <name type="scientific">Thermosipho atlanticus DSM 15807</name>
    <dbReference type="NCBI Taxonomy" id="1123380"/>
    <lineage>
        <taxon>Bacteria</taxon>
        <taxon>Thermotogati</taxon>
        <taxon>Thermotogota</taxon>
        <taxon>Thermotogae</taxon>
        <taxon>Thermotogales</taxon>
        <taxon>Fervidobacteriaceae</taxon>
        <taxon>Thermosipho</taxon>
    </lineage>
</organism>
<keyword evidence="11" id="KW-1185">Reference proteome</keyword>
<feature type="transmembrane region" description="Helical" evidence="8">
    <location>
        <begin position="5"/>
        <end position="20"/>
    </location>
</feature>
<dbReference type="Pfam" id="PF00361">
    <property type="entry name" value="Proton_antipo_M"/>
    <property type="match status" value="1"/>
</dbReference>